<dbReference type="InterPro" id="IPR013105">
    <property type="entry name" value="TPR_2"/>
</dbReference>
<organism evidence="6 7">
    <name type="scientific">[Myrmecia] bisecta</name>
    <dbReference type="NCBI Taxonomy" id="41462"/>
    <lineage>
        <taxon>Eukaryota</taxon>
        <taxon>Viridiplantae</taxon>
        <taxon>Chlorophyta</taxon>
        <taxon>core chlorophytes</taxon>
        <taxon>Trebouxiophyceae</taxon>
        <taxon>Trebouxiales</taxon>
        <taxon>Trebouxiaceae</taxon>
        <taxon>Myrmecia</taxon>
    </lineage>
</organism>
<proteinExistence type="predicted"/>
<evidence type="ECO:0000256" key="1">
    <source>
        <dbReference type="ARBA" id="ARBA00022737"/>
    </source>
</evidence>
<dbReference type="Gene3D" id="1.25.40.1040">
    <property type="match status" value="1"/>
</dbReference>
<evidence type="ECO:0000313" key="7">
    <source>
        <dbReference type="Proteomes" id="UP001489004"/>
    </source>
</evidence>
<dbReference type="PIRSF" id="PIRSF000422">
    <property type="entry name" value="N-terminal-AcTrfase-A_aux_su"/>
    <property type="match status" value="1"/>
</dbReference>
<feature type="coiled-coil region" evidence="4">
    <location>
        <begin position="201"/>
        <end position="228"/>
    </location>
</feature>
<dbReference type="PANTHER" id="PTHR22767:SF2">
    <property type="entry name" value="N(ALPHA)-ACETYLTRANSFERASE 15_16, ISOFORM A"/>
    <property type="match status" value="1"/>
</dbReference>
<feature type="compositionally biased region" description="Basic and acidic residues" evidence="5">
    <location>
        <begin position="619"/>
        <end position="653"/>
    </location>
</feature>
<dbReference type="PANTHER" id="PTHR22767">
    <property type="entry name" value="N-TERMINAL ACETYLTRANSFERASE-RELATED"/>
    <property type="match status" value="1"/>
</dbReference>
<feature type="repeat" description="TPR" evidence="3">
    <location>
        <begin position="78"/>
        <end position="111"/>
    </location>
</feature>
<evidence type="ECO:0000256" key="5">
    <source>
        <dbReference type="SAM" id="MobiDB-lite"/>
    </source>
</evidence>
<dbReference type="EMBL" id="JALJOR010000001">
    <property type="protein sequence ID" value="KAK9830402.1"/>
    <property type="molecule type" value="Genomic_DNA"/>
</dbReference>
<feature type="region of interest" description="Disordered" evidence="5">
    <location>
        <begin position="591"/>
        <end position="679"/>
    </location>
</feature>
<keyword evidence="1" id="KW-0677">Repeat</keyword>
<sequence>MASRELPGKEAGLFRQVVKFYESKQYKKGLKAADQVLKKFPDHGETLAMKGLILNCQERKEEAYEFVRRGLKHDLKSHVCWHVYGLLHRSDRNYDEAIKCYKNALRIDKENQQILRDLANLQVQIRDIPGFVETRQQLLAQKPAAKVNWISYAVAQHLASNFELAFEALSAYQNTLEEVPASEAYEHSEMLLYKAMLLDEGGKLQEALDNLEASKEQVKDQLGLLEHRASLLLRLERHQDAEAAYRHLLSLGSDNYDYHRGLQASLKLLPGGDGKWSVEQLRALDSLYTELQRTYPRSNAARRIPLDYKEGASFESAADAYVRPFLQKGIPSLFSDLKPLYRDAAKAEILGRVLERIHEALLRDGSLPSLAAASGESSAQGSPAFWAGEARLWTQAYLAQHYDKLGRIEEALSFMEACIEEQPALLDLYSVKSRLLKHAGDLEGASAAADKARSMDLADRYLNGAAVKWLFRAGKIEQAEKTATLFTKDGEQTNNLFDMQCMWYEVECGLAYLRQQQYGKALKMFSWVSKHFTDFTEDQFDFHSYCIRKMTLRSYMHMLRMEDGLYNHIYFSKAAWGAIRTYLKLHDRPQSATQSAEEEESKLAAMSAEERKKYKQKKRKEEQKRKKEEEAEAAAAREAEAKAAKEREKEKAGNKKAGGAAKEKDPDPDGAALAKTEDPLGKATQLLQKLKEHSGERLQTHLLAFEVHLRKGKLLLALQAAKRAQELAGSTHPDVHRLVVRWCRAVEAMPAPDSQVSTVREVIDAQAKALLGGQTLAQVSEGFRTDHAGRSLRHRAAAAEMLALLQQQQKAAAVALLVDGGAGGASHADCVEVHELLRDTIQDTKGAEAWWKACQAVFSWSAYFQGAKRLPLEQADKKPAANHLAANGVDKSLEKLSLQDAQKA</sequence>
<evidence type="ECO:0000256" key="3">
    <source>
        <dbReference type="PROSITE-ProRule" id="PRU00339"/>
    </source>
</evidence>
<dbReference type="SUPFAM" id="SSF48452">
    <property type="entry name" value="TPR-like"/>
    <property type="match status" value="2"/>
</dbReference>
<gene>
    <name evidence="6" type="ORF">WJX72_011560</name>
</gene>
<protein>
    <submittedName>
        <fullName evidence="6">Uncharacterized protein</fullName>
    </submittedName>
</protein>
<dbReference type="GO" id="GO:0005737">
    <property type="term" value="C:cytoplasm"/>
    <property type="evidence" value="ECO:0007669"/>
    <property type="project" value="TreeGrafter"/>
</dbReference>
<name>A0AAW1RAZ7_9CHLO</name>
<reference evidence="6 7" key="1">
    <citation type="journal article" date="2024" name="Nat. Commun.">
        <title>Phylogenomics reveals the evolutionary origins of lichenization in chlorophyte algae.</title>
        <authorList>
            <person name="Puginier C."/>
            <person name="Libourel C."/>
            <person name="Otte J."/>
            <person name="Skaloud P."/>
            <person name="Haon M."/>
            <person name="Grisel S."/>
            <person name="Petersen M."/>
            <person name="Berrin J.G."/>
            <person name="Delaux P.M."/>
            <person name="Dal Grande F."/>
            <person name="Keller J."/>
        </authorList>
    </citation>
    <scope>NUCLEOTIDE SEQUENCE [LARGE SCALE GENOMIC DNA]</scope>
    <source>
        <strain evidence="6 7">SAG 2043</strain>
    </source>
</reference>
<dbReference type="FunFam" id="1.25.40.1040:FF:000003">
    <property type="entry name" value="N-terminal acetyltransferase A, auxiliary subunit"/>
    <property type="match status" value="1"/>
</dbReference>
<dbReference type="PROSITE" id="PS50005">
    <property type="entry name" value="TPR"/>
    <property type="match status" value="1"/>
</dbReference>
<dbReference type="Pfam" id="PF07719">
    <property type="entry name" value="TPR_2"/>
    <property type="match status" value="1"/>
</dbReference>
<keyword evidence="7" id="KW-1185">Reference proteome</keyword>
<evidence type="ECO:0000313" key="6">
    <source>
        <dbReference type="EMBL" id="KAK9830402.1"/>
    </source>
</evidence>
<keyword evidence="2 3" id="KW-0802">TPR repeat</keyword>
<evidence type="ECO:0000256" key="2">
    <source>
        <dbReference type="ARBA" id="ARBA00022803"/>
    </source>
</evidence>
<dbReference type="InterPro" id="IPR011990">
    <property type="entry name" value="TPR-like_helical_dom_sf"/>
</dbReference>
<dbReference type="Gene3D" id="1.25.40.1010">
    <property type="match status" value="1"/>
</dbReference>
<keyword evidence="4" id="KW-0175">Coiled coil</keyword>
<dbReference type="InterPro" id="IPR021183">
    <property type="entry name" value="NatA_aux_su"/>
</dbReference>
<evidence type="ECO:0000256" key="4">
    <source>
        <dbReference type="SAM" id="Coils"/>
    </source>
</evidence>
<dbReference type="SMART" id="SM00028">
    <property type="entry name" value="TPR"/>
    <property type="match status" value="7"/>
</dbReference>
<dbReference type="AlphaFoldDB" id="A0AAW1RAZ7"/>
<dbReference type="InterPro" id="IPR019734">
    <property type="entry name" value="TPR_rpt"/>
</dbReference>
<dbReference type="Proteomes" id="UP001489004">
    <property type="component" value="Unassembled WGS sequence"/>
</dbReference>
<accession>A0AAW1RAZ7</accession>
<dbReference type="Pfam" id="PF12569">
    <property type="entry name" value="NatA_aux_su"/>
    <property type="match status" value="1"/>
</dbReference>
<comment type="caution">
    <text evidence="6">The sequence shown here is derived from an EMBL/GenBank/DDBJ whole genome shotgun (WGS) entry which is preliminary data.</text>
</comment>